<dbReference type="InterPro" id="IPR008145">
    <property type="entry name" value="GK/Ca_channel_bsu"/>
</dbReference>
<keyword evidence="3" id="KW-0418">Kinase</keyword>
<dbReference type="Proteomes" id="UP000253570">
    <property type="component" value="Unassembled WGS sequence"/>
</dbReference>
<evidence type="ECO:0000313" key="3">
    <source>
        <dbReference type="EMBL" id="RCL71673.1"/>
    </source>
</evidence>
<dbReference type="PROSITE" id="PS50052">
    <property type="entry name" value="GUANYLATE_KINASE_2"/>
    <property type="match status" value="1"/>
</dbReference>
<dbReference type="PANTHER" id="PTHR23117:SF8">
    <property type="entry name" value="RIBOSE 1,5-BISPHOSPHATE PHOSPHOKINASE PHNN"/>
    <property type="match status" value="1"/>
</dbReference>
<dbReference type="GO" id="GO:0006015">
    <property type="term" value="P:5-phosphoribose 1-diphosphate biosynthetic process"/>
    <property type="evidence" value="ECO:0007669"/>
    <property type="project" value="TreeGrafter"/>
</dbReference>
<dbReference type="AlphaFoldDB" id="A0A368DK69"/>
<comment type="caution">
    <text evidence="3">The sequence shown here is derived from an EMBL/GenBank/DDBJ whole genome shotgun (WGS) entry which is preliminary data.</text>
</comment>
<sequence>MTKVTGKLICVVGPSGVGKDTLIRGARKILKKKVFVTRHITRPNTTDAETHIFVNKATFNEMMDNNAFMLNWSANDLHYGISNEYLAKIQNGLDVIFNGSRRALSEIQSKYPNIYIIWIAASKVKVKDRLIKRARESEEKIEGRLKYLNLAIPQKAIIVDNSGTIEAGTQSLVDAICNL</sequence>
<feature type="domain" description="Guanylate kinase-like" evidence="2">
    <location>
        <begin position="6"/>
        <end position="179"/>
    </location>
</feature>
<dbReference type="InterPro" id="IPR027417">
    <property type="entry name" value="P-loop_NTPase"/>
</dbReference>
<dbReference type="EMBL" id="QOQD01000022">
    <property type="protein sequence ID" value="RCL71673.1"/>
    <property type="molecule type" value="Genomic_DNA"/>
</dbReference>
<keyword evidence="1" id="KW-0808">Transferase</keyword>
<evidence type="ECO:0000313" key="4">
    <source>
        <dbReference type="Proteomes" id="UP000253570"/>
    </source>
</evidence>
<dbReference type="SUPFAM" id="SSF52540">
    <property type="entry name" value="P-loop containing nucleoside triphosphate hydrolases"/>
    <property type="match status" value="1"/>
</dbReference>
<protein>
    <submittedName>
        <fullName evidence="3">Phosphonate metabolism protein/1,5-bisphosphokinase (PRPP-forming) PhnN</fullName>
    </submittedName>
</protein>
<dbReference type="Pfam" id="PF00625">
    <property type="entry name" value="Guanylate_kin"/>
    <property type="match status" value="1"/>
</dbReference>
<dbReference type="SMART" id="SM00072">
    <property type="entry name" value="GuKc"/>
    <property type="match status" value="1"/>
</dbReference>
<dbReference type="PANTHER" id="PTHR23117">
    <property type="entry name" value="GUANYLATE KINASE-RELATED"/>
    <property type="match status" value="1"/>
</dbReference>
<accession>A0A368DK69</accession>
<organism evidence="3 4">
    <name type="scientific">PS1 clade bacterium</name>
    <dbReference type="NCBI Taxonomy" id="2175152"/>
    <lineage>
        <taxon>Bacteria</taxon>
        <taxon>Pseudomonadati</taxon>
        <taxon>Pseudomonadota</taxon>
        <taxon>Alphaproteobacteria</taxon>
        <taxon>PS1 clade</taxon>
    </lineage>
</organism>
<dbReference type="GO" id="GO:0005829">
    <property type="term" value="C:cytosol"/>
    <property type="evidence" value="ECO:0007669"/>
    <property type="project" value="TreeGrafter"/>
</dbReference>
<evidence type="ECO:0000256" key="1">
    <source>
        <dbReference type="ARBA" id="ARBA00022679"/>
    </source>
</evidence>
<reference evidence="3 4" key="1">
    <citation type="journal article" date="2018" name="Microbiome">
        <title>Fine metagenomic profile of the Mediterranean stratified and mixed water columns revealed by assembly and recruitment.</title>
        <authorList>
            <person name="Haro-Moreno J.M."/>
            <person name="Lopez-Perez M."/>
            <person name="De La Torre J.R."/>
            <person name="Picazo A."/>
            <person name="Camacho A."/>
            <person name="Rodriguez-Valera F."/>
        </authorList>
    </citation>
    <scope>NUCLEOTIDE SEQUENCE [LARGE SCALE GENOMIC DNA]</scope>
    <source>
        <strain evidence="3">MED-G57</strain>
    </source>
</reference>
<gene>
    <name evidence="3" type="ORF">DBW71_06345</name>
</gene>
<evidence type="ECO:0000259" key="2">
    <source>
        <dbReference type="PROSITE" id="PS50052"/>
    </source>
</evidence>
<dbReference type="Gene3D" id="3.40.50.300">
    <property type="entry name" value="P-loop containing nucleotide triphosphate hydrolases"/>
    <property type="match status" value="1"/>
</dbReference>
<dbReference type="InterPro" id="IPR008144">
    <property type="entry name" value="Guanylate_kin-like_dom"/>
</dbReference>
<name>A0A368DK69_9PROT</name>
<proteinExistence type="predicted"/>
<dbReference type="GO" id="GO:0033863">
    <property type="term" value="F:ribose 1,5-bisphosphate phosphokinase activity"/>
    <property type="evidence" value="ECO:0007669"/>
    <property type="project" value="TreeGrafter"/>
</dbReference>